<evidence type="ECO:0000313" key="3">
    <source>
        <dbReference type="Proteomes" id="UP000831495"/>
    </source>
</evidence>
<evidence type="ECO:0000313" key="2">
    <source>
        <dbReference type="EMBL" id="UQS82179.1"/>
    </source>
</evidence>
<reference evidence="2" key="1">
    <citation type="journal article" date="2022" name="Int. J. Syst. Evol. Microbiol.">
        <title>Apilactobacillus apisilvae sp. nov., Nicolia spurrieriana gen. nov. sp. nov., Bombilactobacillus folatiphilus sp. nov. and Bombilactobacillus thymidiniphilus sp. nov., four new lactic acid bacterial isolates from stingless bees Tetragonula carbonaria and Austroplebeia australis.</title>
        <authorList>
            <person name="Oliphant S.A."/>
            <person name="Watson-Haigh N.S."/>
            <person name="Sumby K.M."/>
            <person name="Gardner J."/>
            <person name="Groom S."/>
            <person name="Jiranek V."/>
        </authorList>
    </citation>
    <scope>NUCLEOTIDE SEQUENCE</scope>
    <source>
        <strain evidence="2">SG4_D2</strain>
    </source>
</reference>
<keyword evidence="3" id="KW-1185">Reference proteome</keyword>
<name>A0ABY4P9F5_9LACO</name>
<accession>A0ABY4P9F5</accession>
<protein>
    <submittedName>
        <fullName evidence="2">Uncharacterized protein</fullName>
    </submittedName>
</protein>
<dbReference type="EMBL" id="CP093366">
    <property type="protein sequence ID" value="UQS82179.1"/>
    <property type="molecule type" value="Genomic_DNA"/>
</dbReference>
<evidence type="ECO:0000256" key="1">
    <source>
        <dbReference type="SAM" id="MobiDB-lite"/>
    </source>
</evidence>
<dbReference type="RefSeq" id="WP_249514449.1">
    <property type="nucleotide sequence ID" value="NZ_CP093366.1"/>
</dbReference>
<sequence length="49" mass="5309">MLSKDWQAVGDGTVHHPTGKTYDGGAGTYTKDGFETCLMTGRPQTQTYV</sequence>
<gene>
    <name evidence="2" type="ORF">MOO45_00325</name>
</gene>
<dbReference type="Proteomes" id="UP000831495">
    <property type="component" value="Chromosome"/>
</dbReference>
<feature type="region of interest" description="Disordered" evidence="1">
    <location>
        <begin position="1"/>
        <end position="22"/>
    </location>
</feature>
<proteinExistence type="predicted"/>
<organism evidence="2 3">
    <name type="scientific">Bombilactobacillus folatiphilus</name>
    <dbReference type="NCBI Taxonomy" id="2923362"/>
    <lineage>
        <taxon>Bacteria</taxon>
        <taxon>Bacillati</taxon>
        <taxon>Bacillota</taxon>
        <taxon>Bacilli</taxon>
        <taxon>Lactobacillales</taxon>
        <taxon>Lactobacillaceae</taxon>
        <taxon>Bombilactobacillus</taxon>
    </lineage>
</organism>